<feature type="chain" id="PRO_5040776098" description="PET hydrolase/cutinase-like domain-containing protein" evidence="1">
    <location>
        <begin position="24"/>
        <end position="335"/>
    </location>
</feature>
<comment type="caution">
    <text evidence="3">The sequence shown here is derived from an EMBL/GenBank/DDBJ whole genome shotgun (WGS) entry which is preliminary data.</text>
</comment>
<name>A0A9X3I6H8_9ACTN</name>
<dbReference type="InterPro" id="IPR029058">
    <property type="entry name" value="AB_hydrolase_fold"/>
</dbReference>
<evidence type="ECO:0000313" key="3">
    <source>
        <dbReference type="EMBL" id="MCX2966311.1"/>
    </source>
</evidence>
<reference evidence="3" key="1">
    <citation type="submission" date="2022-10" db="EMBL/GenBank/DDBJ databases">
        <title>WGS of marine actinomycetes from Thailand.</title>
        <authorList>
            <person name="Thawai C."/>
        </authorList>
    </citation>
    <scope>NUCLEOTIDE SEQUENCE</scope>
    <source>
        <strain evidence="3">SW21</strain>
    </source>
</reference>
<keyword evidence="4" id="KW-1185">Reference proteome</keyword>
<keyword evidence="1" id="KW-0732">Signal</keyword>
<proteinExistence type="predicted"/>
<dbReference type="Pfam" id="PF12740">
    <property type="entry name" value="PETase"/>
    <property type="match status" value="1"/>
</dbReference>
<evidence type="ECO:0000256" key="1">
    <source>
        <dbReference type="SAM" id="SignalP"/>
    </source>
</evidence>
<dbReference type="InterPro" id="IPR041127">
    <property type="entry name" value="PET_hydrolase/cutinase-like"/>
</dbReference>
<accession>A0A9X3I6H8</accession>
<organism evidence="3 4">
    <name type="scientific">Gordonia aquimaris</name>
    <dbReference type="NCBI Taxonomy" id="2984863"/>
    <lineage>
        <taxon>Bacteria</taxon>
        <taxon>Bacillati</taxon>
        <taxon>Actinomycetota</taxon>
        <taxon>Actinomycetes</taxon>
        <taxon>Mycobacteriales</taxon>
        <taxon>Gordoniaceae</taxon>
        <taxon>Gordonia</taxon>
    </lineage>
</organism>
<dbReference type="RefSeq" id="WP_266063222.1">
    <property type="nucleotide sequence ID" value="NZ_JAPKFM010000025.1"/>
</dbReference>
<sequence>MSALAIRLCVAVVSLAVAVTAFAHPVVASAAPSTTDTAMQRSLTGPYRTAQTLDVGACTSLYGAISNGLVHAFGNNHSDLKCSQTFPNGLACPIGVALYYPTNTPPDRRLPVVLWTGGILSEPGNYDLTAKMLASNGYVVAIPYDFVNSFAYLPAIAASAVARADSDRRSALHDRVDLSRIAVAGHSAGGAATQQAASLPADVWRLIDPRITVRSAAAVEPGPVAIGATLTVPTLYLTGYNDVVVPHYLWARWTQYELAGRVPAYLLCANGVGHFTPVDDPAHNPFAPILLSWFDHTLKQDPGARAEFVGPDWGLRDDPALAYALRNRVAAGLPG</sequence>
<feature type="signal peptide" evidence="1">
    <location>
        <begin position="1"/>
        <end position="23"/>
    </location>
</feature>
<dbReference type="AlphaFoldDB" id="A0A9X3I6H8"/>
<protein>
    <recommendedName>
        <fullName evidence="2">PET hydrolase/cutinase-like domain-containing protein</fullName>
    </recommendedName>
</protein>
<evidence type="ECO:0000259" key="2">
    <source>
        <dbReference type="Pfam" id="PF12740"/>
    </source>
</evidence>
<gene>
    <name evidence="3" type="ORF">OSB52_19700</name>
</gene>
<dbReference type="PANTHER" id="PTHR33428:SF14">
    <property type="entry name" value="CARBOXYLESTERASE TYPE B DOMAIN-CONTAINING PROTEIN"/>
    <property type="match status" value="1"/>
</dbReference>
<dbReference type="SUPFAM" id="SSF53474">
    <property type="entry name" value="alpha/beta-Hydrolases"/>
    <property type="match status" value="1"/>
</dbReference>
<feature type="domain" description="PET hydrolase/cutinase-like" evidence="2">
    <location>
        <begin position="97"/>
        <end position="301"/>
    </location>
</feature>
<dbReference type="Gene3D" id="3.40.50.1820">
    <property type="entry name" value="alpha/beta hydrolase"/>
    <property type="match status" value="1"/>
</dbReference>
<dbReference type="PANTHER" id="PTHR33428">
    <property type="entry name" value="CHLOROPHYLLASE-2, CHLOROPLASTIC"/>
    <property type="match status" value="1"/>
</dbReference>
<dbReference type="EMBL" id="JAPKFM010000025">
    <property type="protein sequence ID" value="MCX2966311.1"/>
    <property type="molecule type" value="Genomic_DNA"/>
</dbReference>
<dbReference type="Proteomes" id="UP001143347">
    <property type="component" value="Unassembled WGS sequence"/>
</dbReference>
<evidence type="ECO:0000313" key="4">
    <source>
        <dbReference type="Proteomes" id="UP001143347"/>
    </source>
</evidence>